<dbReference type="EMBL" id="JAUSSU010000004">
    <property type="protein sequence ID" value="MDQ0112662.1"/>
    <property type="molecule type" value="Genomic_DNA"/>
</dbReference>
<keyword evidence="3" id="KW-1185">Reference proteome</keyword>
<sequence length="250" mass="27825">MDQKLKQRLLEQSDASIGLKDEIWERLESQLDATSLQAASYKAKRKSSKWMKTTTGIAAAAIALVAFLALPPGTALMKSVQSWFAPEKKIEISVEGQKEQTNGQVHVDEESRYAIYYDKDRYKLIPGEGKDTITTIEELPAPYPQVSLTIEQDVKQTPEQLANQVAAQLAERFSKVDAVERVSSPVDGYRIHAINGNDRLSEVATVYVTSNKLKGSFVLSLEYFLEAAEGHGARFEQTVKQFEVLGPSEQ</sequence>
<dbReference type="Proteomes" id="UP001229346">
    <property type="component" value="Unassembled WGS sequence"/>
</dbReference>
<organism evidence="2 3">
    <name type="scientific">Paenibacillus harenae</name>
    <dbReference type="NCBI Taxonomy" id="306543"/>
    <lineage>
        <taxon>Bacteria</taxon>
        <taxon>Bacillati</taxon>
        <taxon>Bacillota</taxon>
        <taxon>Bacilli</taxon>
        <taxon>Bacillales</taxon>
        <taxon>Paenibacillaceae</taxon>
        <taxon>Paenibacillus</taxon>
    </lineage>
</organism>
<evidence type="ECO:0008006" key="4">
    <source>
        <dbReference type="Google" id="ProtNLM"/>
    </source>
</evidence>
<reference evidence="2 3" key="1">
    <citation type="submission" date="2023-07" db="EMBL/GenBank/DDBJ databases">
        <title>Sorghum-associated microbial communities from plants grown in Nebraska, USA.</title>
        <authorList>
            <person name="Schachtman D."/>
        </authorList>
    </citation>
    <scope>NUCLEOTIDE SEQUENCE [LARGE SCALE GENOMIC DNA]</scope>
    <source>
        <strain evidence="2 3">CC482</strain>
    </source>
</reference>
<gene>
    <name evidence="2" type="ORF">J2T15_002097</name>
</gene>
<comment type="caution">
    <text evidence="2">The sequence shown here is derived from an EMBL/GenBank/DDBJ whole genome shotgun (WGS) entry which is preliminary data.</text>
</comment>
<keyword evidence="1" id="KW-0472">Membrane</keyword>
<evidence type="ECO:0000313" key="3">
    <source>
        <dbReference type="Proteomes" id="UP001229346"/>
    </source>
</evidence>
<name>A0ABT9U082_PAEHA</name>
<proteinExistence type="predicted"/>
<dbReference type="RefSeq" id="WP_307203580.1">
    <property type="nucleotide sequence ID" value="NZ_JAUSSU010000004.1"/>
</dbReference>
<evidence type="ECO:0000313" key="2">
    <source>
        <dbReference type="EMBL" id="MDQ0112662.1"/>
    </source>
</evidence>
<protein>
    <recommendedName>
        <fullName evidence="4">DUF4367 domain-containing protein</fullName>
    </recommendedName>
</protein>
<feature type="transmembrane region" description="Helical" evidence="1">
    <location>
        <begin position="50"/>
        <end position="70"/>
    </location>
</feature>
<keyword evidence="1" id="KW-1133">Transmembrane helix</keyword>
<accession>A0ABT9U082</accession>
<keyword evidence="1" id="KW-0812">Transmembrane</keyword>
<evidence type="ECO:0000256" key="1">
    <source>
        <dbReference type="SAM" id="Phobius"/>
    </source>
</evidence>